<evidence type="ECO:0000313" key="4">
    <source>
        <dbReference type="Proteomes" id="UP000731907"/>
    </source>
</evidence>
<dbReference type="Pfam" id="PF12804">
    <property type="entry name" value="NTP_transf_3"/>
    <property type="match status" value="1"/>
</dbReference>
<name>A0ABS6J457_9RHOB</name>
<evidence type="ECO:0000313" key="3">
    <source>
        <dbReference type="EMBL" id="MBU9698544.1"/>
    </source>
</evidence>
<organism evidence="3 4">
    <name type="scientific">Paragemmobacter amnigenus</name>
    <dbReference type="NCBI Taxonomy" id="2852097"/>
    <lineage>
        <taxon>Bacteria</taxon>
        <taxon>Pseudomonadati</taxon>
        <taxon>Pseudomonadota</taxon>
        <taxon>Alphaproteobacteria</taxon>
        <taxon>Rhodobacterales</taxon>
        <taxon>Paracoccaceae</taxon>
        <taxon>Paragemmobacter</taxon>
    </lineage>
</organism>
<proteinExistence type="predicted"/>
<dbReference type="RefSeq" id="WP_161762649.1">
    <property type="nucleotide sequence ID" value="NZ_JAAATX020000007.1"/>
</dbReference>
<dbReference type="InterPro" id="IPR029044">
    <property type="entry name" value="Nucleotide-diphossugar_trans"/>
</dbReference>
<sequence>MDAHILILAAGYSSRMRGGDKLMEEVAGQPQIARIARAALATGLGVTVALPPDRPARGQALAGLGVARVTVPEPAQGMAASLVAGLAAVPAGAGVLLLLADLPEITGADLERMLEEWRAEPQAILRGAAADGTAGHPVCFPPDLREELLALKGDEGARSILVRHRARLRLVPLPDRHATTDLDTPEEWAAWRAATAAATPR</sequence>
<keyword evidence="4" id="KW-1185">Reference proteome</keyword>
<dbReference type="EMBL" id="JAAATX020000007">
    <property type="protein sequence ID" value="MBU9698544.1"/>
    <property type="molecule type" value="Genomic_DNA"/>
</dbReference>
<reference evidence="3 4" key="1">
    <citation type="submission" date="2021-06" db="EMBL/GenBank/DDBJ databases">
        <title>Rhodobacteraceae bacterium strain HSP-20.</title>
        <authorList>
            <person name="Chen W.-M."/>
        </authorList>
    </citation>
    <scope>NUCLEOTIDE SEQUENCE [LARGE SCALE GENOMIC DNA]</scope>
    <source>
        <strain evidence="3 4">HSP-20</strain>
    </source>
</reference>
<keyword evidence="1" id="KW-0460">Magnesium</keyword>
<evidence type="ECO:0000259" key="2">
    <source>
        <dbReference type="Pfam" id="PF12804"/>
    </source>
</evidence>
<dbReference type="SUPFAM" id="SSF53448">
    <property type="entry name" value="Nucleotide-diphospho-sugar transferases"/>
    <property type="match status" value="1"/>
</dbReference>
<dbReference type="InterPro" id="IPR025877">
    <property type="entry name" value="MobA-like_NTP_Trfase"/>
</dbReference>
<dbReference type="PANTHER" id="PTHR43777:SF1">
    <property type="entry name" value="MOLYBDENUM COFACTOR CYTIDYLYLTRANSFERASE"/>
    <property type="match status" value="1"/>
</dbReference>
<protein>
    <submittedName>
        <fullName evidence="3">Nucleotidyltransferase family protein</fullName>
    </submittedName>
</protein>
<evidence type="ECO:0000256" key="1">
    <source>
        <dbReference type="ARBA" id="ARBA00022842"/>
    </source>
</evidence>
<gene>
    <name evidence="3" type="ORF">GU927_011885</name>
</gene>
<dbReference type="CDD" id="cd04182">
    <property type="entry name" value="GT_2_like_f"/>
    <property type="match status" value="1"/>
</dbReference>
<feature type="domain" description="MobA-like NTP transferase" evidence="2">
    <location>
        <begin position="6"/>
        <end position="164"/>
    </location>
</feature>
<dbReference type="PANTHER" id="PTHR43777">
    <property type="entry name" value="MOLYBDENUM COFACTOR CYTIDYLYLTRANSFERASE"/>
    <property type="match status" value="1"/>
</dbReference>
<dbReference type="Gene3D" id="3.90.550.10">
    <property type="entry name" value="Spore Coat Polysaccharide Biosynthesis Protein SpsA, Chain A"/>
    <property type="match status" value="1"/>
</dbReference>
<dbReference type="Proteomes" id="UP000731907">
    <property type="component" value="Unassembled WGS sequence"/>
</dbReference>
<comment type="caution">
    <text evidence="3">The sequence shown here is derived from an EMBL/GenBank/DDBJ whole genome shotgun (WGS) entry which is preliminary data.</text>
</comment>
<accession>A0ABS6J457</accession>